<protein>
    <submittedName>
        <fullName evidence="2">Putative sequence-specific DNA binding protein</fullName>
    </submittedName>
</protein>
<feature type="compositionally biased region" description="Basic and acidic residues" evidence="1">
    <location>
        <begin position="231"/>
        <end position="243"/>
    </location>
</feature>
<dbReference type="AlphaFoldDB" id="V5BAI7"/>
<dbReference type="EMBL" id="AYLP01000083">
    <property type="protein sequence ID" value="ESS64674.1"/>
    <property type="molecule type" value="Genomic_DNA"/>
</dbReference>
<name>V5BAI7_TRYCR</name>
<feature type="region of interest" description="Disordered" evidence="1">
    <location>
        <begin position="138"/>
        <end position="159"/>
    </location>
</feature>
<feature type="compositionally biased region" description="Low complexity" evidence="1">
    <location>
        <begin position="204"/>
        <end position="229"/>
    </location>
</feature>
<gene>
    <name evidence="2" type="ORF">TCDM_07201</name>
</gene>
<proteinExistence type="predicted"/>
<evidence type="ECO:0000256" key="1">
    <source>
        <dbReference type="SAM" id="MobiDB-lite"/>
    </source>
</evidence>
<evidence type="ECO:0000313" key="2">
    <source>
        <dbReference type="EMBL" id="ESS64674.1"/>
    </source>
</evidence>
<comment type="caution">
    <text evidence="2">The sequence shown here is derived from an EMBL/GenBank/DDBJ whole genome shotgun (WGS) entry which is preliminary data.</text>
</comment>
<evidence type="ECO:0000313" key="3">
    <source>
        <dbReference type="Proteomes" id="UP000017861"/>
    </source>
</evidence>
<feature type="region of interest" description="Disordered" evidence="1">
    <location>
        <begin position="184"/>
        <end position="243"/>
    </location>
</feature>
<reference evidence="2 3" key="1">
    <citation type="journal article" date="2014" name="Genome Announc.">
        <title>Trypanosoma cruzi Clone Dm28c Draft Genome Sequence.</title>
        <authorList>
            <person name="Grisard E.C."/>
            <person name="Teixeira S.M."/>
            <person name="de Almeida L.G."/>
            <person name="Stoco P.H."/>
            <person name="Gerber A.L."/>
            <person name="Talavera-Lopez C."/>
            <person name="Lima O.C."/>
            <person name="Andersson B."/>
            <person name="de Vasconcelos A.T."/>
        </authorList>
    </citation>
    <scope>NUCLEOTIDE SEQUENCE [LARGE SCALE GENOMIC DNA]</scope>
    <source>
        <strain evidence="2 3">Dm28c</strain>
    </source>
</reference>
<dbReference type="Proteomes" id="UP000017861">
    <property type="component" value="Unassembled WGS sequence"/>
</dbReference>
<sequence>MPHHLPGELAENPPPLRIDPRRPAIPPFPISSRCVCPFSCHHCCRLNPQSSHSRHRHYPYIYAALFSSFRGGNADPQESTHCVHAVYVASSRAYPPYVAYVSSACASLCDLHRLRVHFFLPPPPIEPAVLVVHRHSLPPQSPRRSPHLVSPPLSILRPSPDQIEEAPRRCCCWRTPRSMTRRVGRARMCRTPQAIPSPALRDQAPSPATTGTPAASARRAYSAGRPSSAHTETDNGRKETTHK</sequence>
<accession>V5BAI7</accession>
<dbReference type="VEuPathDB" id="TriTrypDB:TCDM_07201"/>
<organism evidence="2 3">
    <name type="scientific">Trypanosoma cruzi Dm28c</name>
    <dbReference type="NCBI Taxonomy" id="1416333"/>
    <lineage>
        <taxon>Eukaryota</taxon>
        <taxon>Discoba</taxon>
        <taxon>Euglenozoa</taxon>
        <taxon>Kinetoplastea</taxon>
        <taxon>Metakinetoplastina</taxon>
        <taxon>Trypanosomatida</taxon>
        <taxon>Trypanosomatidae</taxon>
        <taxon>Trypanosoma</taxon>
        <taxon>Schizotrypanum</taxon>
    </lineage>
</organism>